<keyword evidence="1" id="KW-0732">Signal</keyword>
<evidence type="ECO:0008006" key="4">
    <source>
        <dbReference type="Google" id="ProtNLM"/>
    </source>
</evidence>
<organism evidence="2 3">
    <name type="scientific">Rhodanobacter spathiphylli B39</name>
    <dbReference type="NCBI Taxonomy" id="1163407"/>
    <lineage>
        <taxon>Bacteria</taxon>
        <taxon>Pseudomonadati</taxon>
        <taxon>Pseudomonadota</taxon>
        <taxon>Gammaproteobacteria</taxon>
        <taxon>Lysobacterales</taxon>
        <taxon>Rhodanobacteraceae</taxon>
        <taxon>Rhodanobacter</taxon>
    </lineage>
</organism>
<sequence>MQANRRGRGSRLALLFAALVIQAASALPARAGDADWPRPVTKFIARSENCLHFAGEFGGDGSARDVAVNRRMDELRCNALPRDLKTLRKRYRNDPRISERLGAFDEDGMPADAGADD</sequence>
<dbReference type="EMBL" id="AJXT01000004">
    <property type="protein sequence ID" value="EIL94853.1"/>
    <property type="molecule type" value="Genomic_DNA"/>
</dbReference>
<dbReference type="eggNOG" id="ENOG502ZRKD">
    <property type="taxonomic scope" value="Bacteria"/>
</dbReference>
<dbReference type="STRING" id="1163407.UU7_01792"/>
<keyword evidence="3" id="KW-1185">Reference proteome</keyword>
<protein>
    <recommendedName>
        <fullName evidence="4">Secreted protein</fullName>
    </recommendedName>
</protein>
<accession>I4W5W2</accession>
<feature type="chain" id="PRO_5003696603" description="Secreted protein" evidence="1">
    <location>
        <begin position="32"/>
        <end position="117"/>
    </location>
</feature>
<comment type="caution">
    <text evidence="2">The sequence shown here is derived from an EMBL/GenBank/DDBJ whole genome shotgun (WGS) entry which is preliminary data.</text>
</comment>
<gene>
    <name evidence="2" type="ORF">UU7_01792</name>
</gene>
<feature type="signal peptide" evidence="1">
    <location>
        <begin position="1"/>
        <end position="31"/>
    </location>
</feature>
<dbReference type="AlphaFoldDB" id="I4W5W2"/>
<evidence type="ECO:0000313" key="2">
    <source>
        <dbReference type="EMBL" id="EIL94853.1"/>
    </source>
</evidence>
<dbReference type="Proteomes" id="UP000003226">
    <property type="component" value="Unassembled WGS sequence"/>
</dbReference>
<evidence type="ECO:0000313" key="3">
    <source>
        <dbReference type="Proteomes" id="UP000003226"/>
    </source>
</evidence>
<proteinExistence type="predicted"/>
<dbReference type="PATRIC" id="fig|1163407.3.peg.353"/>
<evidence type="ECO:0000256" key="1">
    <source>
        <dbReference type="SAM" id="SignalP"/>
    </source>
</evidence>
<reference evidence="2 3" key="1">
    <citation type="journal article" date="2012" name="J. Bacteriol.">
        <title>Genome sequences for six rhodanobacter strains, isolated from soils and the terrestrial subsurface, with variable denitrification capabilities.</title>
        <authorList>
            <person name="Kostka J.E."/>
            <person name="Green S.J."/>
            <person name="Rishishwar L."/>
            <person name="Prakash O."/>
            <person name="Katz L.S."/>
            <person name="Marino-Ramirez L."/>
            <person name="Jordan I.K."/>
            <person name="Munk C."/>
            <person name="Ivanova N."/>
            <person name="Mikhailova N."/>
            <person name="Watson D.B."/>
            <person name="Brown S.D."/>
            <person name="Palumbo A.V."/>
            <person name="Brooks S.C."/>
        </authorList>
    </citation>
    <scope>NUCLEOTIDE SEQUENCE [LARGE SCALE GENOMIC DNA]</scope>
    <source>
        <strain evidence="2 3">B39</strain>
    </source>
</reference>
<name>I4W5W2_9GAMM</name>